<accession>A0A935K2L3</accession>
<dbReference type="Proteomes" id="UP000739411">
    <property type="component" value="Unassembled WGS sequence"/>
</dbReference>
<sequence length="283" mass="30463">MSRSLQALLDSLAKSPGLALLAVIADSAVADTPPGNDTLMAMRTLVSEGALNQLDFRQAWPLLERGLMGSRPSRLLSGLDSCGALPHLLPEVAALSGSYQMGADGEPVDIAAHLSRLLDLAATQNASLRVRVAALLCNLGKVDSPPQHLPTHYLHIDRCLPRIRSIALRFGLPQPIESFAILATQEMERVHRATRMRADALTALLERVDAFAEPERFNDLLTLCTCDWGAYPGQETSTYPKAALLRQAMAACQAVDATMDNGSQNHESRSLAVAAALHSCRQP</sequence>
<proteinExistence type="predicted"/>
<reference evidence="2 3" key="1">
    <citation type="submission" date="2020-10" db="EMBL/GenBank/DDBJ databases">
        <title>Connecting structure to function with the recovery of over 1000 high-quality activated sludge metagenome-assembled genomes encoding full-length rRNA genes using long-read sequencing.</title>
        <authorList>
            <person name="Singleton C.M."/>
            <person name="Petriglieri F."/>
            <person name="Kristensen J.M."/>
            <person name="Kirkegaard R.H."/>
            <person name="Michaelsen T.Y."/>
            <person name="Andersen M.H."/>
            <person name="Karst S.M."/>
            <person name="Dueholm M.S."/>
            <person name="Nielsen P.H."/>
            <person name="Albertsen M."/>
        </authorList>
    </citation>
    <scope>NUCLEOTIDE SEQUENCE [LARGE SCALE GENOMIC DNA]</scope>
    <source>
        <strain evidence="2">EsbW_18-Q3-R4-48_BATAC.463</strain>
    </source>
</reference>
<comment type="caution">
    <text evidence="2">The sequence shown here is derived from an EMBL/GenBank/DDBJ whole genome shotgun (WGS) entry which is preliminary data.</text>
</comment>
<evidence type="ECO:0000313" key="2">
    <source>
        <dbReference type="EMBL" id="MBK7415454.1"/>
    </source>
</evidence>
<dbReference type="SUPFAM" id="SSF81891">
    <property type="entry name" value="Poly A polymerase C-terminal region-like"/>
    <property type="match status" value="1"/>
</dbReference>
<keyword evidence="1" id="KW-0547">Nucleotide-binding</keyword>
<organism evidence="2 3">
    <name type="scientific">Candidatus Dechloromonas phosphorivorans</name>
    <dbReference type="NCBI Taxonomy" id="2899244"/>
    <lineage>
        <taxon>Bacteria</taxon>
        <taxon>Pseudomonadati</taxon>
        <taxon>Pseudomonadota</taxon>
        <taxon>Betaproteobacteria</taxon>
        <taxon>Rhodocyclales</taxon>
        <taxon>Azonexaceae</taxon>
        <taxon>Dechloromonas</taxon>
    </lineage>
</organism>
<dbReference type="GO" id="GO:0000166">
    <property type="term" value="F:nucleotide binding"/>
    <property type="evidence" value="ECO:0007669"/>
    <property type="project" value="UniProtKB-KW"/>
</dbReference>
<gene>
    <name evidence="2" type="ORF">IPJ38_10460</name>
</gene>
<dbReference type="PANTHER" id="PTHR47545">
    <property type="entry name" value="MULTIFUNCTIONAL CCA PROTEIN"/>
    <property type="match status" value="1"/>
</dbReference>
<dbReference type="Gene3D" id="1.10.3090.10">
    <property type="entry name" value="cca-adding enzyme, domain 2"/>
    <property type="match status" value="1"/>
</dbReference>
<name>A0A935K2L3_9RHOO</name>
<evidence type="ECO:0000256" key="1">
    <source>
        <dbReference type="ARBA" id="ARBA00022741"/>
    </source>
</evidence>
<evidence type="ECO:0000313" key="3">
    <source>
        <dbReference type="Proteomes" id="UP000739411"/>
    </source>
</evidence>
<dbReference type="InterPro" id="IPR050124">
    <property type="entry name" value="tRNA_CCA-adding_enzyme"/>
</dbReference>
<dbReference type="PANTHER" id="PTHR47545:SF1">
    <property type="entry name" value="MULTIFUNCTIONAL CCA PROTEIN"/>
    <property type="match status" value="1"/>
</dbReference>
<protein>
    <submittedName>
        <fullName evidence="2">tRNA nucleotidyltransferase</fullName>
    </submittedName>
</protein>
<dbReference type="EMBL" id="JADJMS010000020">
    <property type="protein sequence ID" value="MBK7415454.1"/>
    <property type="molecule type" value="Genomic_DNA"/>
</dbReference>
<dbReference type="AlphaFoldDB" id="A0A935K2L3"/>